<keyword evidence="4" id="KW-1185">Reference proteome</keyword>
<accession>A0ABS6AU99</accession>
<dbReference type="EMBL" id="JAHKNI010000002">
    <property type="protein sequence ID" value="MBU3061592.1"/>
    <property type="molecule type" value="Genomic_DNA"/>
</dbReference>
<dbReference type="Proteomes" id="UP000733379">
    <property type="component" value="Unassembled WGS sequence"/>
</dbReference>
<reference evidence="3 4" key="1">
    <citation type="submission" date="2021-06" db="EMBL/GenBank/DDBJ databases">
        <title>Actinomycetes sequencing.</title>
        <authorList>
            <person name="Shan Q."/>
        </authorList>
    </citation>
    <scope>NUCLEOTIDE SEQUENCE [LARGE SCALE GENOMIC DNA]</scope>
    <source>
        <strain evidence="3 4">NEAU-G5</strain>
    </source>
</reference>
<feature type="region of interest" description="Disordered" evidence="1">
    <location>
        <begin position="143"/>
        <end position="243"/>
    </location>
</feature>
<gene>
    <name evidence="3" type="ORF">KO481_08655</name>
</gene>
<keyword evidence="2" id="KW-1133">Transmembrane helix</keyword>
<feature type="transmembrane region" description="Helical" evidence="2">
    <location>
        <begin position="39"/>
        <end position="64"/>
    </location>
</feature>
<evidence type="ECO:0000256" key="1">
    <source>
        <dbReference type="SAM" id="MobiDB-lite"/>
    </source>
</evidence>
<feature type="compositionally biased region" description="Low complexity" evidence="1">
    <location>
        <begin position="145"/>
        <end position="243"/>
    </location>
</feature>
<keyword evidence="2" id="KW-0472">Membrane</keyword>
<sequence>MQQIEFRLSPAQRAANAGFSLVVFAIIGLLRLVTQGLALGVAFFVLGIVVSALNFGLGALWSLTLTPEGVTIKRYGTTVIGWGELQSVVERNWLGTKQVKFIRRQGGAKISLAPMTHWLVKDPEFEQKLATIRQWHVQFGGGAGAPQQPYGQQPYGQQGYPAQQPYAQQQPYGQQQAYAQQPQQNYGQQPPQNYGQQPYPAPNPAAAQQPYGQPPQQGYPNGAQQIPNQQQYPSAPQQGQPRW</sequence>
<organism evidence="3 4">
    <name type="scientific">Nocardia albiluteola</name>
    <dbReference type="NCBI Taxonomy" id="2842303"/>
    <lineage>
        <taxon>Bacteria</taxon>
        <taxon>Bacillati</taxon>
        <taxon>Actinomycetota</taxon>
        <taxon>Actinomycetes</taxon>
        <taxon>Mycobacteriales</taxon>
        <taxon>Nocardiaceae</taxon>
        <taxon>Nocardia</taxon>
    </lineage>
</organism>
<comment type="caution">
    <text evidence="3">The sequence shown here is derived from an EMBL/GenBank/DDBJ whole genome shotgun (WGS) entry which is preliminary data.</text>
</comment>
<keyword evidence="2" id="KW-0812">Transmembrane</keyword>
<evidence type="ECO:0000313" key="4">
    <source>
        <dbReference type="Proteomes" id="UP000733379"/>
    </source>
</evidence>
<feature type="transmembrane region" description="Helical" evidence="2">
    <location>
        <begin position="14"/>
        <end position="33"/>
    </location>
</feature>
<dbReference type="RefSeq" id="WP_215916450.1">
    <property type="nucleotide sequence ID" value="NZ_JAHKNI010000002.1"/>
</dbReference>
<name>A0ABS6AU99_9NOCA</name>
<evidence type="ECO:0000313" key="3">
    <source>
        <dbReference type="EMBL" id="MBU3061592.1"/>
    </source>
</evidence>
<proteinExistence type="predicted"/>
<evidence type="ECO:0000256" key="2">
    <source>
        <dbReference type="SAM" id="Phobius"/>
    </source>
</evidence>
<evidence type="ECO:0008006" key="5">
    <source>
        <dbReference type="Google" id="ProtNLM"/>
    </source>
</evidence>
<protein>
    <recommendedName>
        <fullName evidence="5">PH (Pleckstrin Homology) domain-containing protein</fullName>
    </recommendedName>
</protein>